<evidence type="ECO:0000313" key="2">
    <source>
        <dbReference type="Proteomes" id="UP000230423"/>
    </source>
</evidence>
<protein>
    <recommendedName>
        <fullName evidence="3">Reverse transcriptase domain-containing protein</fullName>
    </recommendedName>
</protein>
<dbReference type="AlphaFoldDB" id="A0A2G9V369"/>
<evidence type="ECO:0000313" key="1">
    <source>
        <dbReference type="EMBL" id="PIO76928.1"/>
    </source>
</evidence>
<proteinExistence type="predicted"/>
<accession>A0A2G9V369</accession>
<sequence length="92" mass="10491">MAIFLMKRPVLAGMQDEYNDIVLIGDDPRALELSLKILTNARTIGLEIHPGKTKWMKNAFTRDYCLRMEGLVIEEVSPYIYLGQAITMCNDL</sequence>
<dbReference type="EMBL" id="KZ345021">
    <property type="protein sequence ID" value="PIO76928.1"/>
    <property type="molecule type" value="Genomic_DNA"/>
</dbReference>
<keyword evidence="2" id="KW-1185">Reference proteome</keyword>
<evidence type="ECO:0008006" key="3">
    <source>
        <dbReference type="Google" id="ProtNLM"/>
    </source>
</evidence>
<organism evidence="1 2">
    <name type="scientific">Teladorsagia circumcincta</name>
    <name type="common">Brown stomach worm</name>
    <name type="synonym">Ostertagia circumcincta</name>
    <dbReference type="NCBI Taxonomy" id="45464"/>
    <lineage>
        <taxon>Eukaryota</taxon>
        <taxon>Metazoa</taxon>
        <taxon>Ecdysozoa</taxon>
        <taxon>Nematoda</taxon>
        <taxon>Chromadorea</taxon>
        <taxon>Rhabditida</taxon>
        <taxon>Rhabditina</taxon>
        <taxon>Rhabditomorpha</taxon>
        <taxon>Strongyloidea</taxon>
        <taxon>Trichostrongylidae</taxon>
        <taxon>Teladorsagia</taxon>
    </lineage>
</organism>
<dbReference type="OrthoDB" id="425681at2759"/>
<gene>
    <name evidence="1" type="ORF">TELCIR_00978</name>
</gene>
<dbReference type="Proteomes" id="UP000230423">
    <property type="component" value="Unassembled WGS sequence"/>
</dbReference>
<reference evidence="1 2" key="1">
    <citation type="submission" date="2015-09" db="EMBL/GenBank/DDBJ databases">
        <title>Draft genome of the parasitic nematode Teladorsagia circumcincta isolate WARC Sus (inbred).</title>
        <authorList>
            <person name="Mitreva M."/>
        </authorList>
    </citation>
    <scope>NUCLEOTIDE SEQUENCE [LARGE SCALE GENOMIC DNA]</scope>
    <source>
        <strain evidence="1 2">S</strain>
    </source>
</reference>
<name>A0A2G9V369_TELCI</name>